<evidence type="ECO:0000313" key="1">
    <source>
        <dbReference type="EMBL" id="QHU04060.1"/>
    </source>
</evidence>
<organism evidence="1">
    <name type="scientific">viral metagenome</name>
    <dbReference type="NCBI Taxonomy" id="1070528"/>
    <lineage>
        <taxon>unclassified sequences</taxon>
        <taxon>metagenomes</taxon>
        <taxon>organismal metagenomes</taxon>
    </lineage>
</organism>
<reference evidence="1" key="1">
    <citation type="journal article" date="2020" name="Nature">
        <title>Giant virus diversity and host interactions through global metagenomics.</title>
        <authorList>
            <person name="Schulz F."/>
            <person name="Roux S."/>
            <person name="Paez-Espino D."/>
            <person name="Jungbluth S."/>
            <person name="Walsh D.A."/>
            <person name="Denef V.J."/>
            <person name="McMahon K.D."/>
            <person name="Konstantinidis K.T."/>
            <person name="Eloe-Fadrosh E.A."/>
            <person name="Kyrpides N.C."/>
            <person name="Woyke T."/>
        </authorList>
    </citation>
    <scope>NUCLEOTIDE SEQUENCE</scope>
    <source>
        <strain evidence="1">GVMAG-M-3300027708-20</strain>
    </source>
</reference>
<dbReference type="AlphaFoldDB" id="A0A6C0JGT3"/>
<dbReference type="EMBL" id="MN740390">
    <property type="protein sequence ID" value="QHU04060.1"/>
    <property type="molecule type" value="Genomic_DNA"/>
</dbReference>
<name>A0A6C0JGT3_9ZZZZ</name>
<proteinExistence type="predicted"/>
<sequence>MSLEQATYTSITNALNAVYSSGATPDLNLFTDSEGKIPLNDENGNSINNKTVATVNYTEPHNEADGTQVKNGYLSVIFSDGVTVTITDNVDTVYFNVISIPFKPRTF</sequence>
<protein>
    <submittedName>
        <fullName evidence="1">Uncharacterized protein</fullName>
    </submittedName>
</protein>
<accession>A0A6C0JGT3</accession>